<proteinExistence type="predicted"/>
<dbReference type="Proteomes" id="UP000541558">
    <property type="component" value="Unassembled WGS sequence"/>
</dbReference>
<keyword evidence="4" id="KW-1185">Reference proteome</keyword>
<comment type="caution">
    <text evidence="3">The sequence shown here is derived from an EMBL/GenBank/DDBJ whole genome shotgun (WGS) entry which is preliminary data.</text>
</comment>
<protein>
    <recommendedName>
        <fullName evidence="5">Transmembrane protein</fullName>
    </recommendedName>
</protein>
<evidence type="ECO:0000256" key="2">
    <source>
        <dbReference type="SAM" id="Phobius"/>
    </source>
</evidence>
<feature type="region of interest" description="Disordered" evidence="1">
    <location>
        <begin position="1"/>
        <end position="49"/>
    </location>
</feature>
<dbReference type="AlphaFoldDB" id="A0A8H5C701"/>
<sequence>MPDSHTAEDDLEKGSIVSKEEKDLPNPYDDESDDGKDDVADKTAVQPKLVDEPGEIGLHHVSLIDPTQEQLKELQRELSDFLALHIAKSLNLQNSLHAPTDPLKLLRKRGSTFERENASFVSPGSTGIIAAHSHEAPLSRLDFGSSRGSPTDAHIAALDKFLGVHMNNLQALQDSMNRGPQQKAMPSKVDVSTHGTPQGGHYTQEFAGLIAASILQAIFIVVFLSLTRSLMVLRNQRIPFDVAMLFSFFSLLFLILSLCLSLWGIMAASWRRLRNEPESQVQINFYLFLSSQLQFCGSVTFVLPFILASFYIFSGIAFPVVLLVFLLVVSMVVMGSVVYRVPISLENVSTIVLSTRHMERPSLRPVSWGGGRRRSFY</sequence>
<reference evidence="3 4" key="1">
    <citation type="journal article" date="2020" name="ISME J.">
        <title>Uncovering the hidden diversity of litter-decomposition mechanisms in mushroom-forming fungi.</title>
        <authorList>
            <person name="Floudas D."/>
            <person name="Bentzer J."/>
            <person name="Ahren D."/>
            <person name="Johansson T."/>
            <person name="Persson P."/>
            <person name="Tunlid A."/>
        </authorList>
    </citation>
    <scope>NUCLEOTIDE SEQUENCE [LARGE SCALE GENOMIC DNA]</scope>
    <source>
        <strain evidence="3 4">CBS 175.51</strain>
    </source>
</reference>
<feature type="transmembrane region" description="Helical" evidence="2">
    <location>
        <begin position="285"/>
        <end position="313"/>
    </location>
</feature>
<keyword evidence="2" id="KW-0472">Membrane</keyword>
<dbReference type="OrthoDB" id="2927220at2759"/>
<accession>A0A8H5C701</accession>
<evidence type="ECO:0000256" key="1">
    <source>
        <dbReference type="SAM" id="MobiDB-lite"/>
    </source>
</evidence>
<evidence type="ECO:0000313" key="4">
    <source>
        <dbReference type="Proteomes" id="UP000541558"/>
    </source>
</evidence>
<organism evidence="3 4">
    <name type="scientific">Ephemerocybe angulata</name>
    <dbReference type="NCBI Taxonomy" id="980116"/>
    <lineage>
        <taxon>Eukaryota</taxon>
        <taxon>Fungi</taxon>
        <taxon>Dikarya</taxon>
        <taxon>Basidiomycota</taxon>
        <taxon>Agaricomycotina</taxon>
        <taxon>Agaricomycetes</taxon>
        <taxon>Agaricomycetidae</taxon>
        <taxon>Agaricales</taxon>
        <taxon>Agaricineae</taxon>
        <taxon>Psathyrellaceae</taxon>
        <taxon>Ephemerocybe</taxon>
    </lineage>
</organism>
<evidence type="ECO:0008006" key="5">
    <source>
        <dbReference type="Google" id="ProtNLM"/>
    </source>
</evidence>
<dbReference type="EMBL" id="JAACJK010000058">
    <property type="protein sequence ID" value="KAF5336377.1"/>
    <property type="molecule type" value="Genomic_DNA"/>
</dbReference>
<name>A0A8H5C701_9AGAR</name>
<feature type="transmembrane region" description="Helical" evidence="2">
    <location>
        <begin position="238"/>
        <end position="265"/>
    </location>
</feature>
<gene>
    <name evidence="3" type="ORF">D9611_006717</name>
</gene>
<keyword evidence="2" id="KW-0812">Transmembrane</keyword>
<keyword evidence="2" id="KW-1133">Transmembrane helix</keyword>
<evidence type="ECO:0000313" key="3">
    <source>
        <dbReference type="EMBL" id="KAF5336377.1"/>
    </source>
</evidence>
<feature type="transmembrane region" description="Helical" evidence="2">
    <location>
        <begin position="206"/>
        <end position="226"/>
    </location>
</feature>
<feature type="transmembrane region" description="Helical" evidence="2">
    <location>
        <begin position="320"/>
        <end position="339"/>
    </location>
</feature>